<name>A0A1X0RMS2_RHIZD</name>
<gene>
    <name evidence="2" type="ORF">BCV71DRAFT_70156</name>
</gene>
<proteinExistence type="predicted"/>
<dbReference type="Proteomes" id="UP000242381">
    <property type="component" value="Unassembled WGS sequence"/>
</dbReference>
<reference evidence="2 3" key="1">
    <citation type="journal article" date="2016" name="Proc. Natl. Acad. Sci. U.S.A.">
        <title>Lipid metabolic changes in an early divergent fungus govern the establishment of a mutualistic symbiosis with endobacteria.</title>
        <authorList>
            <person name="Lastovetsky O.A."/>
            <person name="Gaspar M.L."/>
            <person name="Mondo S.J."/>
            <person name="LaButti K.M."/>
            <person name="Sandor L."/>
            <person name="Grigoriev I.V."/>
            <person name="Henry S.A."/>
            <person name="Pawlowska T.E."/>
        </authorList>
    </citation>
    <scope>NUCLEOTIDE SEQUENCE [LARGE SCALE GENOMIC DNA]</scope>
    <source>
        <strain evidence="2 3">ATCC 11559</strain>
    </source>
</reference>
<evidence type="ECO:0000256" key="1">
    <source>
        <dbReference type="SAM" id="SignalP"/>
    </source>
</evidence>
<sequence>MKFTSLLSVVLIFTLSAANAEREQAVLQFLPAPRIFPPWYIIHANFLSSRTSCRIQLRTKEPNWVAEPFQTTQGVVDYVMFQNGRYDAVINDNDAKGGEKTFRIDLTGSGGEFHYEGSSVTDEWIENLQADGDVSNFGDDDLRYSYPRFYRNRDRYFYKN</sequence>
<dbReference type="AlphaFoldDB" id="A0A1X0RMS2"/>
<keyword evidence="1" id="KW-0732">Signal</keyword>
<feature type="chain" id="PRO_5012619969" evidence="1">
    <location>
        <begin position="21"/>
        <end position="160"/>
    </location>
</feature>
<evidence type="ECO:0000313" key="2">
    <source>
        <dbReference type="EMBL" id="ORE13251.1"/>
    </source>
</evidence>
<feature type="signal peptide" evidence="1">
    <location>
        <begin position="1"/>
        <end position="20"/>
    </location>
</feature>
<organism evidence="2 3">
    <name type="scientific">Rhizopus microsporus</name>
    <dbReference type="NCBI Taxonomy" id="58291"/>
    <lineage>
        <taxon>Eukaryota</taxon>
        <taxon>Fungi</taxon>
        <taxon>Fungi incertae sedis</taxon>
        <taxon>Mucoromycota</taxon>
        <taxon>Mucoromycotina</taxon>
        <taxon>Mucoromycetes</taxon>
        <taxon>Mucorales</taxon>
        <taxon>Mucorineae</taxon>
        <taxon>Rhizopodaceae</taxon>
        <taxon>Rhizopus</taxon>
    </lineage>
</organism>
<accession>A0A1X0RMS2</accession>
<dbReference type="EMBL" id="KV921553">
    <property type="protein sequence ID" value="ORE13251.1"/>
    <property type="molecule type" value="Genomic_DNA"/>
</dbReference>
<protein>
    <submittedName>
        <fullName evidence="2">Uncharacterized protein</fullName>
    </submittedName>
</protein>
<evidence type="ECO:0000313" key="3">
    <source>
        <dbReference type="Proteomes" id="UP000242381"/>
    </source>
</evidence>